<feature type="binding site" evidence="6">
    <location>
        <position position="96"/>
    </location>
    <ligand>
        <name>S-adenosyl-L-methionine</name>
        <dbReference type="ChEBI" id="CHEBI:59789"/>
    </ligand>
</feature>
<dbReference type="InterPro" id="IPR004033">
    <property type="entry name" value="UbiE/COQ5_MeTrFase"/>
</dbReference>
<dbReference type="AlphaFoldDB" id="A0AAV2TTG9"/>
<dbReference type="GO" id="GO:0031314">
    <property type="term" value="C:extrinsic component of mitochondrial inner membrane"/>
    <property type="evidence" value="ECO:0007669"/>
    <property type="project" value="UniProtKB-UniRule"/>
</dbReference>
<keyword evidence="2 6" id="KW-0808">Transferase</keyword>
<name>A0AAV2TTG9_CALDB</name>
<dbReference type="PROSITE" id="PS01183">
    <property type="entry name" value="UBIE_1"/>
    <property type="match status" value="1"/>
</dbReference>
<dbReference type="PANTHER" id="PTHR43591">
    <property type="entry name" value="METHYLTRANSFERASE"/>
    <property type="match status" value="1"/>
</dbReference>
<dbReference type="NCBIfam" id="NF001244">
    <property type="entry name" value="PRK00216.1-5"/>
    <property type="match status" value="1"/>
</dbReference>
<comment type="subcellular location">
    <subcellularLocation>
        <location evidence="6">Mitochondrion inner membrane</location>
        <topology evidence="6">Peripheral membrane protein</topology>
        <orientation evidence="6">Matrix side</orientation>
    </subcellularLocation>
</comment>
<comment type="pathway">
    <text evidence="6">Cofactor biosynthesis; ubiquinone biosynthesis.</text>
</comment>
<feature type="binding site" evidence="6">
    <location>
        <position position="134"/>
    </location>
    <ligand>
        <name>S-adenosyl-L-methionine</name>
        <dbReference type="ChEBI" id="CHEBI:59789"/>
    </ligand>
</feature>
<keyword evidence="4 6" id="KW-0949">S-adenosyl-L-methionine</keyword>
<dbReference type="InterPro" id="IPR023576">
    <property type="entry name" value="UbiE/COQ5_MeTrFase_CS"/>
</dbReference>
<dbReference type="Proteomes" id="UP001497525">
    <property type="component" value="Unassembled WGS sequence"/>
</dbReference>
<dbReference type="Pfam" id="PF01209">
    <property type="entry name" value="Ubie_methyltran"/>
    <property type="match status" value="1"/>
</dbReference>
<evidence type="ECO:0000256" key="4">
    <source>
        <dbReference type="ARBA" id="ARBA00022691"/>
    </source>
</evidence>
<comment type="subunit">
    <text evidence="5">Component of a multi-subunit COQ enzyme complex, composed of at least COQ3, COQ4, COQ5, COQ6, COQ7 and COQ9. Interacts with PYURF; the interaction is direct, stabilizes COQ5 protein and associates PYURF with COQ enzyme complex.</text>
</comment>
<accession>A0AAV2TTG9</accession>
<dbReference type="Gene3D" id="3.40.50.150">
    <property type="entry name" value="Vaccinia Virus protein VP39"/>
    <property type="match status" value="1"/>
</dbReference>
<dbReference type="FunFam" id="3.40.50.150:FF:000064">
    <property type="entry name" value="2-methoxy-6-polyprenyl-1,4-benzoquinol methylase, mitochondrial"/>
    <property type="match status" value="1"/>
</dbReference>
<evidence type="ECO:0000313" key="7">
    <source>
        <dbReference type="EMBL" id="CAL5140080.1"/>
    </source>
</evidence>
<dbReference type="HAMAP" id="MF_01813">
    <property type="entry name" value="MenG_UbiE_methyltr"/>
    <property type="match status" value="1"/>
</dbReference>
<dbReference type="PROSITE" id="PS51608">
    <property type="entry name" value="SAM_MT_UBIE"/>
    <property type="match status" value="1"/>
</dbReference>
<protein>
    <recommendedName>
        <fullName evidence="6">2-methoxy-6-polyprenyl-1,4-benzoquinol methylase, mitochondrial</fullName>
        <ecNumber evidence="6">2.1.1.201</ecNumber>
    </recommendedName>
    <alternativeName>
        <fullName evidence="6">Ubiquinone biosynthesis methyltransferase COQ5</fullName>
    </alternativeName>
</protein>
<dbReference type="GO" id="GO:0032259">
    <property type="term" value="P:methylation"/>
    <property type="evidence" value="ECO:0007669"/>
    <property type="project" value="UniProtKB-KW"/>
</dbReference>
<dbReference type="PANTHER" id="PTHR43591:SF24">
    <property type="entry name" value="2-METHOXY-6-POLYPRENYL-1,4-BENZOQUINOL METHYLASE, MITOCHONDRIAL"/>
    <property type="match status" value="1"/>
</dbReference>
<dbReference type="NCBIfam" id="TIGR01934">
    <property type="entry name" value="MenG_MenH_UbiE"/>
    <property type="match status" value="1"/>
</dbReference>
<keyword evidence="6" id="KW-0472">Membrane</keyword>
<comment type="catalytic activity">
    <reaction evidence="6">
        <text>a 2-methoxy-6-(all-trans-polyprenyl)benzene-1,4-diol + S-adenosyl-L-methionine = a 5-methoxy-2-methyl-3-(all-trans-polyprenyl)benzene-1,4-diol + S-adenosyl-L-homocysteine + H(+)</text>
        <dbReference type="Rhea" id="RHEA:28286"/>
        <dbReference type="Rhea" id="RHEA-COMP:10858"/>
        <dbReference type="Rhea" id="RHEA-COMP:10859"/>
        <dbReference type="ChEBI" id="CHEBI:15378"/>
        <dbReference type="ChEBI" id="CHEBI:57856"/>
        <dbReference type="ChEBI" id="CHEBI:59789"/>
        <dbReference type="ChEBI" id="CHEBI:84166"/>
        <dbReference type="ChEBI" id="CHEBI:84167"/>
        <dbReference type="EC" id="2.1.1.201"/>
    </reaction>
</comment>
<dbReference type="EC" id="2.1.1.201" evidence="6"/>
<dbReference type="CDD" id="cd02440">
    <property type="entry name" value="AdoMet_MTases"/>
    <property type="match status" value="1"/>
</dbReference>
<organism evidence="7 8">
    <name type="scientific">Calicophoron daubneyi</name>
    <name type="common">Rumen fluke</name>
    <name type="synonym">Paramphistomum daubneyi</name>
    <dbReference type="NCBI Taxonomy" id="300641"/>
    <lineage>
        <taxon>Eukaryota</taxon>
        <taxon>Metazoa</taxon>
        <taxon>Spiralia</taxon>
        <taxon>Lophotrochozoa</taxon>
        <taxon>Platyhelminthes</taxon>
        <taxon>Trematoda</taxon>
        <taxon>Digenea</taxon>
        <taxon>Plagiorchiida</taxon>
        <taxon>Pronocephalata</taxon>
        <taxon>Paramphistomoidea</taxon>
        <taxon>Paramphistomidae</taxon>
        <taxon>Calicophoron</taxon>
    </lineage>
</organism>
<dbReference type="EMBL" id="CAXLJL010000700">
    <property type="protein sequence ID" value="CAL5140080.1"/>
    <property type="molecule type" value="Genomic_DNA"/>
</dbReference>
<evidence type="ECO:0000256" key="6">
    <source>
        <dbReference type="HAMAP-Rule" id="MF_03191"/>
    </source>
</evidence>
<sequence>MSLLFSIRSLRMLSPSVAPRFLNGHLRFGSTHFGFQEVDEEEKQNKVNHVFENVAEKYDLMNDAMSFGVHRLWKDCFVKQIMPTHNLKCLDVAGGTGDIAFRIHKFSRPSTTVLGSSGESHSDGRTGPDITLCDINEAMMEVGKARAQSLGLTNIKWVQGNAECLPFEDNVFDLYTIAFGIRNCTHIDKVLSEANRVLKPRGRFFCLEFSHVDNPIFSRLYDLYSMELIPVMGQLIAGDWNSYQYLVESIRQFPPQKEFAEMIREAGFFGVQVQNYLLGVAAVHSGFKSTTSQKTKVRNEDDEDEM</sequence>
<evidence type="ECO:0000256" key="5">
    <source>
        <dbReference type="ARBA" id="ARBA00046387"/>
    </source>
</evidence>
<dbReference type="GO" id="GO:0008425">
    <property type="term" value="F:2-methoxy-6-polyprenyl-1,4-benzoquinol methyltransferase activity"/>
    <property type="evidence" value="ECO:0007669"/>
    <property type="project" value="UniProtKB-UniRule"/>
</dbReference>
<keyword evidence="1 6" id="KW-0489">Methyltransferase</keyword>
<reference evidence="7" key="1">
    <citation type="submission" date="2024-06" db="EMBL/GenBank/DDBJ databases">
        <authorList>
            <person name="Liu X."/>
            <person name="Lenzi L."/>
            <person name="Haldenby T S."/>
            <person name="Uol C."/>
        </authorList>
    </citation>
    <scope>NUCLEOTIDE SEQUENCE</scope>
</reference>
<comment type="similarity">
    <text evidence="6">Belongs to the class I-like SAM-binding methyltransferase superfamily. MenG/UbiE family.</text>
</comment>
<dbReference type="SUPFAM" id="SSF53335">
    <property type="entry name" value="S-adenosyl-L-methionine-dependent methyltransferases"/>
    <property type="match status" value="1"/>
</dbReference>
<gene>
    <name evidence="7" type="ORF">CDAUBV1_LOCUS15269</name>
</gene>
<comment type="caution">
    <text evidence="7">The sequence shown here is derived from an EMBL/GenBank/DDBJ whole genome shotgun (WGS) entry which is preliminary data.</text>
</comment>
<keyword evidence="3 6" id="KW-0831">Ubiquinone biosynthesis</keyword>
<evidence type="ECO:0000313" key="8">
    <source>
        <dbReference type="Proteomes" id="UP001497525"/>
    </source>
</evidence>
<comment type="function">
    <text evidence="6">Methyltransferase required for the conversion of 2-polyprenyl-6-methoxy-1,4-benzoquinol (DDMQH2) to 2-polyprenyl-3-methyl-6-methoxy-1,4-benzoquinol (DMQH2).</text>
</comment>
<comment type="caution">
    <text evidence="6">Lacks conserved residue(s) required for the propagation of feature annotation.</text>
</comment>
<evidence type="ECO:0000256" key="1">
    <source>
        <dbReference type="ARBA" id="ARBA00022603"/>
    </source>
</evidence>
<keyword evidence="6" id="KW-0999">Mitochondrion inner membrane</keyword>
<evidence type="ECO:0000256" key="2">
    <source>
        <dbReference type="ARBA" id="ARBA00022679"/>
    </source>
</evidence>
<feature type="binding site" evidence="6">
    <location>
        <begin position="161"/>
        <end position="162"/>
    </location>
    <ligand>
        <name>S-adenosyl-L-methionine</name>
        <dbReference type="ChEBI" id="CHEBI:59789"/>
    </ligand>
</feature>
<evidence type="ECO:0000256" key="3">
    <source>
        <dbReference type="ARBA" id="ARBA00022688"/>
    </source>
</evidence>
<proteinExistence type="inferred from homology"/>
<keyword evidence="6" id="KW-0496">Mitochondrion</keyword>
<dbReference type="InterPro" id="IPR029063">
    <property type="entry name" value="SAM-dependent_MTases_sf"/>
</dbReference>